<feature type="region of interest" description="Disordered" evidence="3">
    <location>
        <begin position="1"/>
        <end position="37"/>
    </location>
</feature>
<reference evidence="5 6" key="1">
    <citation type="journal article" date="2013" name="Mar. Genomics">
        <title>Expression of sulfatases in Rhodopirellula baltica and the diversity of sulfatases in the genus Rhodopirellula.</title>
        <authorList>
            <person name="Wegner C.E."/>
            <person name="Richter-Heitmann T."/>
            <person name="Klindworth A."/>
            <person name="Klockow C."/>
            <person name="Richter M."/>
            <person name="Achstetter T."/>
            <person name="Glockner F.O."/>
            <person name="Harder J."/>
        </authorList>
    </citation>
    <scope>NUCLEOTIDE SEQUENCE [LARGE SCALE GENOMIC DNA]</scope>
    <source>
        <strain evidence="5 6">SM1</strain>
    </source>
</reference>
<gene>
    <name evidence="5" type="ORF">RMSM_06473</name>
</gene>
<dbReference type="AlphaFoldDB" id="M5RRK9"/>
<feature type="domain" description="SHSP" evidence="4">
    <location>
        <begin position="32"/>
        <end position="142"/>
    </location>
</feature>
<dbReference type="InterPro" id="IPR031107">
    <property type="entry name" value="Small_HSP"/>
</dbReference>
<dbReference type="InterPro" id="IPR008978">
    <property type="entry name" value="HSP20-like_chaperone"/>
</dbReference>
<keyword evidence="6" id="KW-1185">Reference proteome</keyword>
<sequence length="142" mass="16224">MSTTMTTTNQNESKNQNENGRLSQYQNESNQQARSTYQPRFDIWEGDDELILYGDLPGVEHDDLEIQFENRQLTIHGKVSRCHDGEGYLYREYGVGDVQRTFMIGEAINSEAITAELHDGVLTLHLPKSDHAKPRRIEVKAA</sequence>
<evidence type="ECO:0000313" key="6">
    <source>
        <dbReference type="Proteomes" id="UP000011991"/>
    </source>
</evidence>
<evidence type="ECO:0000256" key="2">
    <source>
        <dbReference type="RuleBase" id="RU003616"/>
    </source>
</evidence>
<dbReference type="Pfam" id="PF00011">
    <property type="entry name" value="HSP20"/>
    <property type="match status" value="1"/>
</dbReference>
<evidence type="ECO:0000259" key="4">
    <source>
        <dbReference type="PROSITE" id="PS01031"/>
    </source>
</evidence>
<dbReference type="InterPro" id="IPR002068">
    <property type="entry name" value="A-crystallin/Hsp20_dom"/>
</dbReference>
<keyword evidence="5" id="KW-0346">Stress response</keyword>
<dbReference type="PATRIC" id="fig|1265738.3.peg.6458"/>
<dbReference type="Proteomes" id="UP000011991">
    <property type="component" value="Unassembled WGS sequence"/>
</dbReference>
<organism evidence="5 6">
    <name type="scientific">Rhodopirellula maiorica SM1</name>
    <dbReference type="NCBI Taxonomy" id="1265738"/>
    <lineage>
        <taxon>Bacteria</taxon>
        <taxon>Pseudomonadati</taxon>
        <taxon>Planctomycetota</taxon>
        <taxon>Planctomycetia</taxon>
        <taxon>Pirellulales</taxon>
        <taxon>Pirellulaceae</taxon>
        <taxon>Novipirellula</taxon>
    </lineage>
</organism>
<dbReference type="CDD" id="cd06464">
    <property type="entry name" value="ACD_sHsps-like"/>
    <property type="match status" value="1"/>
</dbReference>
<comment type="caution">
    <text evidence="5">The sequence shown here is derived from an EMBL/GenBank/DDBJ whole genome shotgun (WGS) entry which is preliminary data.</text>
</comment>
<dbReference type="SUPFAM" id="SSF49764">
    <property type="entry name" value="HSP20-like chaperones"/>
    <property type="match status" value="1"/>
</dbReference>
<name>M5RRK9_9BACT</name>
<evidence type="ECO:0000256" key="3">
    <source>
        <dbReference type="SAM" id="MobiDB-lite"/>
    </source>
</evidence>
<dbReference type="PANTHER" id="PTHR11527">
    <property type="entry name" value="HEAT-SHOCK PROTEIN 20 FAMILY MEMBER"/>
    <property type="match status" value="1"/>
</dbReference>
<proteinExistence type="inferred from homology"/>
<dbReference type="EMBL" id="ANOG01000935">
    <property type="protein sequence ID" value="EMI16604.1"/>
    <property type="molecule type" value="Genomic_DNA"/>
</dbReference>
<dbReference type="RefSeq" id="WP_008706228.1">
    <property type="nucleotide sequence ID" value="NZ_ANOG01000935.1"/>
</dbReference>
<evidence type="ECO:0000256" key="1">
    <source>
        <dbReference type="PROSITE-ProRule" id="PRU00285"/>
    </source>
</evidence>
<accession>M5RRK9</accession>
<protein>
    <submittedName>
        <fullName evidence="5">Heat shock protein Hsp20</fullName>
    </submittedName>
</protein>
<comment type="similarity">
    <text evidence="1 2">Belongs to the small heat shock protein (HSP20) family.</text>
</comment>
<evidence type="ECO:0000313" key="5">
    <source>
        <dbReference type="EMBL" id="EMI16604.1"/>
    </source>
</evidence>
<dbReference type="PROSITE" id="PS01031">
    <property type="entry name" value="SHSP"/>
    <property type="match status" value="1"/>
</dbReference>
<dbReference type="Gene3D" id="2.60.40.790">
    <property type="match status" value="1"/>
</dbReference>